<accession>A0A1M6E8U4</accession>
<keyword evidence="1" id="KW-0732">Signal</keyword>
<dbReference type="InterPro" id="IPR006311">
    <property type="entry name" value="TAT_signal"/>
</dbReference>
<keyword evidence="3" id="KW-1185">Reference proteome</keyword>
<dbReference type="STRING" id="1447782.SAMN05444417_1873"/>
<evidence type="ECO:0000313" key="3">
    <source>
        <dbReference type="Proteomes" id="UP000184292"/>
    </source>
</evidence>
<evidence type="ECO:0000313" key="2">
    <source>
        <dbReference type="EMBL" id="SHI81861.1"/>
    </source>
</evidence>
<sequence>MTHLTRRAALLGGLSALAACATAPETWAPDSALRGAAYTDPGGPLLTLYTMKSTSSGAGNHTGLMISASQRVIFDPAGTFGHPSIPERNELHYGITPRIAAFYESYHARATYYVLRQDIPVSAEVAERAFVLAQSAGPVSQARCTTAVSRILRDAGVPRIRSTFFPGSLSDQVARLPGVRETEIREDDDPDKAVALETFDQEIRG</sequence>
<feature type="signal peptide" evidence="1">
    <location>
        <begin position="1"/>
        <end position="23"/>
    </location>
</feature>
<dbReference type="PROSITE" id="PS51318">
    <property type="entry name" value="TAT"/>
    <property type="match status" value="1"/>
</dbReference>
<dbReference type="AlphaFoldDB" id="A0A1M6E8U4"/>
<gene>
    <name evidence="2" type="ORF">SAMN05444417_1873</name>
</gene>
<proteinExistence type="predicted"/>
<dbReference type="EMBL" id="FQYO01000003">
    <property type="protein sequence ID" value="SHI81861.1"/>
    <property type="molecule type" value="Genomic_DNA"/>
</dbReference>
<dbReference type="Proteomes" id="UP000184292">
    <property type="component" value="Unassembled WGS sequence"/>
</dbReference>
<organism evidence="2 3">
    <name type="scientific">Wenxinia saemankumensis</name>
    <dbReference type="NCBI Taxonomy" id="1447782"/>
    <lineage>
        <taxon>Bacteria</taxon>
        <taxon>Pseudomonadati</taxon>
        <taxon>Pseudomonadota</taxon>
        <taxon>Alphaproteobacteria</taxon>
        <taxon>Rhodobacterales</taxon>
        <taxon>Roseobacteraceae</taxon>
        <taxon>Wenxinia</taxon>
    </lineage>
</organism>
<dbReference type="PROSITE" id="PS51257">
    <property type="entry name" value="PROKAR_LIPOPROTEIN"/>
    <property type="match status" value="1"/>
</dbReference>
<protein>
    <recommendedName>
        <fullName evidence="4">Lipoprotein</fullName>
    </recommendedName>
</protein>
<name>A0A1M6E8U4_9RHOB</name>
<reference evidence="2 3" key="1">
    <citation type="submission" date="2016-11" db="EMBL/GenBank/DDBJ databases">
        <authorList>
            <person name="Jaros S."/>
            <person name="Januszkiewicz K."/>
            <person name="Wedrychowicz H."/>
        </authorList>
    </citation>
    <scope>NUCLEOTIDE SEQUENCE [LARGE SCALE GENOMIC DNA]</scope>
    <source>
        <strain evidence="2 3">DSM 100565</strain>
    </source>
</reference>
<dbReference type="RefSeq" id="WP_244526317.1">
    <property type="nucleotide sequence ID" value="NZ_FQYO01000003.1"/>
</dbReference>
<evidence type="ECO:0008006" key="4">
    <source>
        <dbReference type="Google" id="ProtNLM"/>
    </source>
</evidence>
<evidence type="ECO:0000256" key="1">
    <source>
        <dbReference type="SAM" id="SignalP"/>
    </source>
</evidence>
<feature type="chain" id="PRO_5011957560" description="Lipoprotein" evidence="1">
    <location>
        <begin position="24"/>
        <end position="205"/>
    </location>
</feature>